<feature type="region of interest" description="Disordered" evidence="2">
    <location>
        <begin position="1"/>
        <end position="25"/>
    </location>
</feature>
<name>A0AAD5IHH8_ACENE</name>
<evidence type="ECO:0000256" key="2">
    <source>
        <dbReference type="SAM" id="MobiDB-lite"/>
    </source>
</evidence>
<dbReference type="Proteomes" id="UP001064489">
    <property type="component" value="Chromosome 2"/>
</dbReference>
<organism evidence="3 4">
    <name type="scientific">Acer negundo</name>
    <name type="common">Box elder</name>
    <dbReference type="NCBI Taxonomy" id="4023"/>
    <lineage>
        <taxon>Eukaryota</taxon>
        <taxon>Viridiplantae</taxon>
        <taxon>Streptophyta</taxon>
        <taxon>Embryophyta</taxon>
        <taxon>Tracheophyta</taxon>
        <taxon>Spermatophyta</taxon>
        <taxon>Magnoliopsida</taxon>
        <taxon>eudicotyledons</taxon>
        <taxon>Gunneridae</taxon>
        <taxon>Pentapetalae</taxon>
        <taxon>rosids</taxon>
        <taxon>malvids</taxon>
        <taxon>Sapindales</taxon>
        <taxon>Sapindaceae</taxon>
        <taxon>Hippocastanoideae</taxon>
        <taxon>Acereae</taxon>
        <taxon>Acer</taxon>
    </lineage>
</organism>
<feature type="coiled-coil region" evidence="1">
    <location>
        <begin position="122"/>
        <end position="163"/>
    </location>
</feature>
<evidence type="ECO:0000313" key="4">
    <source>
        <dbReference type="Proteomes" id="UP001064489"/>
    </source>
</evidence>
<evidence type="ECO:0000256" key="1">
    <source>
        <dbReference type="SAM" id="Coils"/>
    </source>
</evidence>
<sequence>MSLSDEGLTSKVNKEKKMTSMVKEEKKITFPKKKKSIALKTSKHDKNGGVGMIATRRDSEVEVVEVCSTSLVEYFNIGDLKLENRNGASLREASLDDMTLISTTERCFDHSSSSSGNSCVNLADNQEFIDSLQKSLKEKENDILRLEKDNLQLHAKMTHLNDEVRCVKGIEGKLKMELEEARSSFAKMTSSLDINDSLKVDIVAMSKYEKEIEDCHQRIKAMKDELA</sequence>
<reference evidence="3" key="2">
    <citation type="submission" date="2023-02" db="EMBL/GenBank/DDBJ databases">
        <authorList>
            <person name="Swenson N.G."/>
            <person name="Wegrzyn J.L."/>
            <person name="Mcevoy S.L."/>
        </authorList>
    </citation>
    <scope>NUCLEOTIDE SEQUENCE</scope>
    <source>
        <strain evidence="3">91603</strain>
        <tissue evidence="3">Leaf</tissue>
    </source>
</reference>
<feature type="compositionally biased region" description="Basic and acidic residues" evidence="2">
    <location>
        <begin position="12"/>
        <end position="25"/>
    </location>
</feature>
<reference evidence="3" key="1">
    <citation type="journal article" date="2022" name="Plant J.">
        <title>Strategies of tolerance reflected in two North American maple genomes.</title>
        <authorList>
            <person name="McEvoy S.L."/>
            <person name="Sezen U.U."/>
            <person name="Trouern-Trend A."/>
            <person name="McMahon S.M."/>
            <person name="Schaberg P.G."/>
            <person name="Yang J."/>
            <person name="Wegrzyn J.L."/>
            <person name="Swenson N.G."/>
        </authorList>
    </citation>
    <scope>NUCLEOTIDE SEQUENCE</scope>
    <source>
        <strain evidence="3">91603</strain>
    </source>
</reference>
<accession>A0AAD5IHH8</accession>
<comment type="caution">
    <text evidence="3">The sequence shown here is derived from an EMBL/GenBank/DDBJ whole genome shotgun (WGS) entry which is preliminary data.</text>
</comment>
<dbReference type="EMBL" id="JAJSOW010000106">
    <property type="protein sequence ID" value="KAI9162316.1"/>
    <property type="molecule type" value="Genomic_DNA"/>
</dbReference>
<keyword evidence="4" id="KW-1185">Reference proteome</keyword>
<evidence type="ECO:0000313" key="3">
    <source>
        <dbReference type="EMBL" id="KAI9162316.1"/>
    </source>
</evidence>
<gene>
    <name evidence="3" type="ORF">LWI28_026047</name>
</gene>
<proteinExistence type="predicted"/>
<dbReference type="AlphaFoldDB" id="A0AAD5IHH8"/>
<protein>
    <submittedName>
        <fullName evidence="3">Uncharacterized protein</fullName>
    </submittedName>
</protein>
<keyword evidence="1" id="KW-0175">Coiled coil</keyword>